<dbReference type="PANTHER" id="PTHR30349">
    <property type="entry name" value="PHAGE INTEGRASE-RELATED"/>
    <property type="match status" value="1"/>
</dbReference>
<dbReference type="SUPFAM" id="SSF56349">
    <property type="entry name" value="DNA breaking-rejoining enzymes"/>
    <property type="match status" value="1"/>
</dbReference>
<comment type="similarity">
    <text evidence="1">Belongs to the 'phage' integrase family.</text>
</comment>
<protein>
    <submittedName>
        <fullName evidence="6">Site-specific integrase</fullName>
    </submittedName>
</protein>
<organism evidence="6 7">
    <name type="scientific">Taurinivorans muris</name>
    <dbReference type="NCBI Taxonomy" id="2787751"/>
    <lineage>
        <taxon>Bacteria</taxon>
        <taxon>Pseudomonadati</taxon>
        <taxon>Thermodesulfobacteriota</taxon>
        <taxon>Desulfovibrionia</taxon>
        <taxon>Desulfovibrionales</taxon>
        <taxon>Desulfovibrionaceae</taxon>
        <taxon>Taurinivorans</taxon>
    </lineage>
</organism>
<dbReference type="Pfam" id="PF00589">
    <property type="entry name" value="Phage_integrase"/>
    <property type="match status" value="1"/>
</dbReference>
<dbReference type="InterPro" id="IPR011010">
    <property type="entry name" value="DNA_brk_join_enz"/>
</dbReference>
<dbReference type="PANTHER" id="PTHR30349:SF64">
    <property type="entry name" value="PROPHAGE INTEGRASE INTD-RELATED"/>
    <property type="match status" value="1"/>
</dbReference>
<evidence type="ECO:0000256" key="1">
    <source>
        <dbReference type="ARBA" id="ARBA00008857"/>
    </source>
</evidence>
<dbReference type="CDD" id="cd00796">
    <property type="entry name" value="INT_Rci_Hp1_C"/>
    <property type="match status" value="1"/>
</dbReference>
<feature type="domain" description="Tyr recombinase" evidence="5">
    <location>
        <begin position="199"/>
        <end position="369"/>
    </location>
</feature>
<dbReference type="InterPro" id="IPR050090">
    <property type="entry name" value="Tyrosine_recombinase_XerCD"/>
</dbReference>
<dbReference type="Proteomes" id="UP001058120">
    <property type="component" value="Chromosome"/>
</dbReference>
<reference evidence="6" key="1">
    <citation type="submission" date="2020-12" db="EMBL/GenBank/DDBJ databases">
        <title>Taurinivorans muris gen. nov., sp. nov., fundamental and realized metabolic niche of a ubiquitous sulfidogenic bacterium in the murine intestine.</title>
        <authorList>
            <person name="Ye H."/>
            <person name="Hanson B.T."/>
            <person name="Loy A."/>
        </authorList>
    </citation>
    <scope>NUCLEOTIDE SEQUENCE</scope>
    <source>
        <strain evidence="6">LT0009</strain>
    </source>
</reference>
<evidence type="ECO:0000256" key="3">
    <source>
        <dbReference type="ARBA" id="ARBA00023172"/>
    </source>
</evidence>
<evidence type="ECO:0000259" key="5">
    <source>
        <dbReference type="Pfam" id="PF00589"/>
    </source>
</evidence>
<dbReference type="InterPro" id="IPR010998">
    <property type="entry name" value="Integrase_recombinase_N"/>
</dbReference>
<evidence type="ECO:0000313" key="6">
    <source>
        <dbReference type="EMBL" id="UWX06368.1"/>
    </source>
</evidence>
<dbReference type="Gene3D" id="1.10.150.130">
    <property type="match status" value="1"/>
</dbReference>
<evidence type="ECO:0000256" key="4">
    <source>
        <dbReference type="SAM" id="MobiDB-lite"/>
    </source>
</evidence>
<evidence type="ECO:0000256" key="2">
    <source>
        <dbReference type="ARBA" id="ARBA00023125"/>
    </source>
</evidence>
<feature type="region of interest" description="Disordered" evidence="4">
    <location>
        <begin position="1"/>
        <end position="26"/>
    </location>
</feature>
<dbReference type="EMBL" id="CP065938">
    <property type="protein sequence ID" value="UWX06368.1"/>
    <property type="molecule type" value="Genomic_DNA"/>
</dbReference>
<gene>
    <name evidence="6" type="ORF">JBF11_03385</name>
</gene>
<accession>A0ABY5Y580</accession>
<dbReference type="InterPro" id="IPR013762">
    <property type="entry name" value="Integrase-like_cat_sf"/>
</dbReference>
<proteinExistence type="inferred from homology"/>
<keyword evidence="3" id="KW-0233">DNA recombination</keyword>
<sequence length="389" mass="44286">MAKSASQNKRKSSRFPGVQIRESNVRKHNGKPDICFTIDYIDPQTKKRIRKDIGWASEGFTQAYAAQVRAEHLSKGRLEHNAEFRSIAPKQSFTLQEAFEKYVNEWLLPRGKRHKSDVSLFHTNLPTLVHTDINKIDVYFMDSLIADLTRKGLAPKTVHYIIGIIKRVINKMDDWGLYHGTKPFSKITLPKVNNRRMRFLTPEEAHVLLDELKQHSLAVYLQALISLHCGLRFGEIAELKISDIDFYSKNIYVRDPKNSKSRHQIMTPTLQAELEAYIALTKPLSYLFPNPNGGKAASVSKTFERTVKKLGLNEENGVPITDARQKVVFHTLRHTYASWLALSGQGQAMIAELMGHSSIEMSARYTHLFPDARKATAVAIDNIFKKDVS</sequence>
<dbReference type="RefSeq" id="WP_334315973.1">
    <property type="nucleotide sequence ID" value="NZ_CP065938.1"/>
</dbReference>
<dbReference type="InterPro" id="IPR002104">
    <property type="entry name" value="Integrase_catalytic"/>
</dbReference>
<keyword evidence="7" id="KW-1185">Reference proteome</keyword>
<evidence type="ECO:0000313" key="7">
    <source>
        <dbReference type="Proteomes" id="UP001058120"/>
    </source>
</evidence>
<dbReference type="Gene3D" id="1.10.443.10">
    <property type="entry name" value="Intergrase catalytic core"/>
    <property type="match status" value="1"/>
</dbReference>
<keyword evidence="2" id="KW-0238">DNA-binding</keyword>
<name>A0ABY5Y580_9BACT</name>